<dbReference type="SUPFAM" id="SSF52833">
    <property type="entry name" value="Thioredoxin-like"/>
    <property type="match status" value="1"/>
</dbReference>
<dbReference type="InterPro" id="IPR017937">
    <property type="entry name" value="Thioredoxin_CS"/>
</dbReference>
<dbReference type="CDD" id="cd02966">
    <property type="entry name" value="TlpA_like_family"/>
    <property type="match status" value="1"/>
</dbReference>
<name>A0A1C0ASB0_9ACTN</name>
<evidence type="ECO:0000313" key="8">
    <source>
        <dbReference type="Proteomes" id="UP000093501"/>
    </source>
</evidence>
<protein>
    <recommendedName>
        <fullName evidence="6">Thioredoxin domain-containing protein</fullName>
    </recommendedName>
</protein>
<keyword evidence="2" id="KW-0201">Cytochrome c-type biogenesis</keyword>
<keyword evidence="8" id="KW-1185">Reference proteome</keyword>
<keyword evidence="3" id="KW-0735">Signal-anchor</keyword>
<dbReference type="GO" id="GO:0016491">
    <property type="term" value="F:oxidoreductase activity"/>
    <property type="evidence" value="ECO:0007669"/>
    <property type="project" value="InterPro"/>
</dbReference>
<feature type="domain" description="Thioredoxin" evidence="6">
    <location>
        <begin position="12"/>
        <end position="151"/>
    </location>
</feature>
<evidence type="ECO:0000256" key="1">
    <source>
        <dbReference type="ARBA" id="ARBA00004196"/>
    </source>
</evidence>
<dbReference type="InterPro" id="IPR036249">
    <property type="entry name" value="Thioredoxin-like_sf"/>
</dbReference>
<dbReference type="Proteomes" id="UP000093501">
    <property type="component" value="Unassembled WGS sequence"/>
</dbReference>
<dbReference type="PROSITE" id="PS51352">
    <property type="entry name" value="THIOREDOXIN_2"/>
    <property type="match status" value="1"/>
</dbReference>
<comment type="caution">
    <text evidence="7">The sequence shown here is derived from an EMBL/GenBank/DDBJ whole genome shotgun (WGS) entry which is preliminary data.</text>
</comment>
<evidence type="ECO:0000256" key="5">
    <source>
        <dbReference type="ARBA" id="ARBA00023284"/>
    </source>
</evidence>
<sequence>MPDCPATDAAAAPVAGGLPQTALPCLGGDTTVNLAGLPRTPTIINLWAQWCGPCREEAPFLREGLAELDGVSFVGVNYNDPKPDWAVEFAGLVGWVYPHVMDQDKTLQVPLRVPGLPTTYFVDADGRITGVHAGPLESIEQLRELATTYLGVP</sequence>
<evidence type="ECO:0000313" key="7">
    <source>
        <dbReference type="EMBL" id="OCL37065.1"/>
    </source>
</evidence>
<keyword evidence="5" id="KW-0676">Redox-active center</keyword>
<accession>A0A1C0ASB0</accession>
<gene>
    <name evidence="7" type="ORF">BCR15_12080</name>
</gene>
<dbReference type="AlphaFoldDB" id="A0A1C0ASB0"/>
<dbReference type="EMBL" id="MBQD01000003">
    <property type="protein sequence ID" value="OCL37065.1"/>
    <property type="molecule type" value="Genomic_DNA"/>
</dbReference>
<evidence type="ECO:0000256" key="3">
    <source>
        <dbReference type="ARBA" id="ARBA00022968"/>
    </source>
</evidence>
<dbReference type="InterPro" id="IPR013766">
    <property type="entry name" value="Thioredoxin_domain"/>
</dbReference>
<dbReference type="InterPro" id="IPR013740">
    <property type="entry name" value="Redoxin"/>
</dbReference>
<dbReference type="PANTHER" id="PTHR42852">
    <property type="entry name" value="THIOL:DISULFIDE INTERCHANGE PROTEIN DSBE"/>
    <property type="match status" value="1"/>
</dbReference>
<dbReference type="Gene3D" id="3.40.30.10">
    <property type="entry name" value="Glutaredoxin"/>
    <property type="match status" value="1"/>
</dbReference>
<evidence type="ECO:0000256" key="4">
    <source>
        <dbReference type="ARBA" id="ARBA00023157"/>
    </source>
</evidence>
<organism evidence="7 8">
    <name type="scientific">Tessaracoccus lapidicaptus</name>
    <dbReference type="NCBI Taxonomy" id="1427523"/>
    <lineage>
        <taxon>Bacteria</taxon>
        <taxon>Bacillati</taxon>
        <taxon>Actinomycetota</taxon>
        <taxon>Actinomycetes</taxon>
        <taxon>Propionibacteriales</taxon>
        <taxon>Propionibacteriaceae</taxon>
        <taxon>Tessaracoccus</taxon>
    </lineage>
</organism>
<reference evidence="8" key="1">
    <citation type="submission" date="2016-07" db="EMBL/GenBank/DDBJ databases">
        <authorList>
            <person name="Florea S."/>
            <person name="Webb J.S."/>
            <person name="Jaromczyk J."/>
            <person name="Schardl C.L."/>
        </authorList>
    </citation>
    <scope>NUCLEOTIDE SEQUENCE [LARGE SCALE GENOMIC DNA]</scope>
    <source>
        <strain evidence="8">IPBSL-7</strain>
    </source>
</reference>
<evidence type="ECO:0000256" key="2">
    <source>
        <dbReference type="ARBA" id="ARBA00022748"/>
    </source>
</evidence>
<dbReference type="GO" id="GO:0017004">
    <property type="term" value="P:cytochrome complex assembly"/>
    <property type="evidence" value="ECO:0007669"/>
    <property type="project" value="UniProtKB-KW"/>
</dbReference>
<proteinExistence type="predicted"/>
<dbReference type="Pfam" id="PF08534">
    <property type="entry name" value="Redoxin"/>
    <property type="match status" value="1"/>
</dbReference>
<evidence type="ECO:0000259" key="6">
    <source>
        <dbReference type="PROSITE" id="PS51352"/>
    </source>
</evidence>
<dbReference type="InterPro" id="IPR050553">
    <property type="entry name" value="Thioredoxin_ResA/DsbE_sf"/>
</dbReference>
<dbReference type="PROSITE" id="PS00194">
    <property type="entry name" value="THIOREDOXIN_1"/>
    <property type="match status" value="1"/>
</dbReference>
<comment type="subcellular location">
    <subcellularLocation>
        <location evidence="1">Cell envelope</location>
    </subcellularLocation>
</comment>
<keyword evidence="3" id="KW-0812">Transmembrane</keyword>
<keyword evidence="4" id="KW-1015">Disulfide bond</keyword>
<dbReference type="GO" id="GO:0030313">
    <property type="term" value="C:cell envelope"/>
    <property type="evidence" value="ECO:0007669"/>
    <property type="project" value="UniProtKB-SubCell"/>
</dbReference>
<dbReference type="PANTHER" id="PTHR42852:SF6">
    <property type="entry name" value="THIOL:DISULFIDE INTERCHANGE PROTEIN DSBE"/>
    <property type="match status" value="1"/>
</dbReference>